<feature type="region of interest" description="Disordered" evidence="1">
    <location>
        <begin position="61"/>
        <end position="90"/>
    </location>
</feature>
<reference evidence="2" key="1">
    <citation type="thesis" date="2021" institute="BYU ScholarsArchive" country="Provo, UT, USA">
        <title>Applications of and Algorithms for Genome Assembly and Genomic Analyses with an Emphasis on Marine Teleosts.</title>
        <authorList>
            <person name="Pickett B.D."/>
        </authorList>
    </citation>
    <scope>NUCLEOTIDE SEQUENCE</scope>
    <source>
        <strain evidence="2">HI-2016</strain>
    </source>
</reference>
<protein>
    <submittedName>
        <fullName evidence="2">Uncharacterized protein</fullName>
    </submittedName>
</protein>
<feature type="non-terminal residue" evidence="2">
    <location>
        <position position="1"/>
    </location>
</feature>
<organism evidence="2 3">
    <name type="scientific">Albula glossodonta</name>
    <name type="common">roundjaw bonefish</name>
    <dbReference type="NCBI Taxonomy" id="121402"/>
    <lineage>
        <taxon>Eukaryota</taxon>
        <taxon>Metazoa</taxon>
        <taxon>Chordata</taxon>
        <taxon>Craniata</taxon>
        <taxon>Vertebrata</taxon>
        <taxon>Euteleostomi</taxon>
        <taxon>Actinopterygii</taxon>
        <taxon>Neopterygii</taxon>
        <taxon>Teleostei</taxon>
        <taxon>Albuliformes</taxon>
        <taxon>Albulidae</taxon>
        <taxon>Albula</taxon>
    </lineage>
</organism>
<feature type="compositionally biased region" description="Low complexity" evidence="1">
    <location>
        <begin position="109"/>
        <end position="125"/>
    </location>
</feature>
<name>A0A8T2PCS7_9TELE</name>
<comment type="caution">
    <text evidence="2">The sequence shown here is derived from an EMBL/GenBank/DDBJ whole genome shotgun (WGS) entry which is preliminary data.</text>
</comment>
<gene>
    <name evidence="2" type="ORF">JZ751_026709</name>
</gene>
<dbReference type="Proteomes" id="UP000824540">
    <property type="component" value="Unassembled WGS sequence"/>
</dbReference>
<sequence>QESSESRAVDSTLWNASRLNTERVEQWPSCDSIFDLPELQGEPPLGPARLLKRKKALLQLPLSSPASTQEKALSLSDTEPAKSASLQHNPLTLSEEDLIQSIASGTVVARSSSSSRVTSDSGRYSPCETTMSESQESTCSGWSALSQEAPLYQTGLYKSPSSMSVFTTASTFLPSPSPDVLRTSSSTRIGVCPSTVSGCSDKTSGP</sequence>
<proteinExistence type="predicted"/>
<evidence type="ECO:0000313" key="2">
    <source>
        <dbReference type="EMBL" id="KAG9350354.1"/>
    </source>
</evidence>
<keyword evidence="3" id="KW-1185">Reference proteome</keyword>
<accession>A0A8T2PCS7</accession>
<feature type="compositionally biased region" description="Polar residues" evidence="1">
    <location>
        <begin position="68"/>
        <end position="77"/>
    </location>
</feature>
<dbReference type="EMBL" id="JAFBMS010000008">
    <property type="protein sequence ID" value="KAG9350354.1"/>
    <property type="molecule type" value="Genomic_DNA"/>
</dbReference>
<evidence type="ECO:0000313" key="3">
    <source>
        <dbReference type="Proteomes" id="UP000824540"/>
    </source>
</evidence>
<dbReference type="AlphaFoldDB" id="A0A8T2PCS7"/>
<evidence type="ECO:0000256" key="1">
    <source>
        <dbReference type="SAM" id="MobiDB-lite"/>
    </source>
</evidence>
<feature type="region of interest" description="Disordered" evidence="1">
    <location>
        <begin position="109"/>
        <end position="132"/>
    </location>
</feature>